<dbReference type="InterPro" id="IPR020904">
    <property type="entry name" value="Sc_DH/Rdtase_CS"/>
</dbReference>
<dbReference type="RefSeq" id="WP_079552807.1">
    <property type="nucleotide sequence ID" value="NZ_LT670847.1"/>
</dbReference>
<dbReference type="InterPro" id="IPR036291">
    <property type="entry name" value="NAD(P)-bd_dom_sf"/>
</dbReference>
<dbReference type="PRINTS" id="PR00081">
    <property type="entry name" value="GDHRDH"/>
</dbReference>
<keyword evidence="5" id="KW-1185">Reference proteome</keyword>
<dbReference type="EMBL" id="LT670847">
    <property type="protein sequence ID" value="SHM18391.1"/>
    <property type="molecule type" value="Genomic_DNA"/>
</dbReference>
<dbReference type="Pfam" id="PF00106">
    <property type="entry name" value="adh_short"/>
    <property type="match status" value="1"/>
</dbReference>
<dbReference type="GO" id="GO:0016491">
    <property type="term" value="F:oxidoreductase activity"/>
    <property type="evidence" value="ECO:0007669"/>
    <property type="project" value="UniProtKB-KW"/>
</dbReference>
<reference evidence="4 5" key="1">
    <citation type="submission" date="2016-11" db="EMBL/GenBank/DDBJ databases">
        <authorList>
            <person name="Jaros S."/>
            <person name="Januszkiewicz K."/>
            <person name="Wedrychowicz H."/>
        </authorList>
    </citation>
    <scope>NUCLEOTIDE SEQUENCE [LARGE SCALE GENOMIC DNA]</scope>
    <source>
        <strain evidence="4 5">ACAM 12</strain>
    </source>
</reference>
<evidence type="ECO:0000313" key="5">
    <source>
        <dbReference type="Proteomes" id="UP000190911"/>
    </source>
</evidence>
<dbReference type="InterPro" id="IPR002347">
    <property type="entry name" value="SDR_fam"/>
</dbReference>
<dbReference type="InterPro" id="IPR057326">
    <property type="entry name" value="KR_dom"/>
</dbReference>
<sequence>MGTWTTPQRIWLTGATSGIGKALAERLLDDGHRVVLSARSDDKLAALCQGRDNATALALDISDREAVQAAGQRIEAELGGLDVALFNAGTCEYLDTRDFDMALVERVFTANLYGTLYCVEAALPLLRAARREGRPALLAATSSASAYLPLPRAEAYGASKAAVSYFLESLRLDLATEGIGVSVIHPGFVKTPMTEQNDFPMPMQVSVEQAADAILGGLVKGRRDIHFPKRFTYIVKLLGILPPALRFAVGERMVRKEDQ</sequence>
<dbReference type="STRING" id="29571.SAMN05878437_1659"/>
<gene>
    <name evidence="4" type="ORF">SAMN05878437_1659</name>
</gene>
<evidence type="ECO:0000313" key="4">
    <source>
        <dbReference type="EMBL" id="SHM18391.1"/>
    </source>
</evidence>
<dbReference type="OrthoDB" id="335726at2"/>
<feature type="domain" description="Ketoreductase" evidence="3">
    <location>
        <begin position="8"/>
        <end position="192"/>
    </location>
</feature>
<dbReference type="PANTHER" id="PTHR44196:SF1">
    <property type="entry name" value="DEHYDROGENASE_REDUCTASE SDR FAMILY MEMBER 7B"/>
    <property type="match status" value="1"/>
</dbReference>
<evidence type="ECO:0000256" key="1">
    <source>
        <dbReference type="ARBA" id="ARBA00006484"/>
    </source>
</evidence>
<dbReference type="SMART" id="SM00822">
    <property type="entry name" value="PKS_KR"/>
    <property type="match status" value="1"/>
</dbReference>
<evidence type="ECO:0000259" key="3">
    <source>
        <dbReference type="SMART" id="SM00822"/>
    </source>
</evidence>
<comment type="similarity">
    <text evidence="1">Belongs to the short-chain dehydrogenases/reductases (SDR) family.</text>
</comment>
<dbReference type="Proteomes" id="UP000190911">
    <property type="component" value="Chromosome I"/>
</dbReference>
<organism evidence="4 5">
    <name type="scientific">Vreelandella subglaciescola</name>
    <dbReference type="NCBI Taxonomy" id="29571"/>
    <lineage>
        <taxon>Bacteria</taxon>
        <taxon>Pseudomonadati</taxon>
        <taxon>Pseudomonadota</taxon>
        <taxon>Gammaproteobacteria</taxon>
        <taxon>Oceanospirillales</taxon>
        <taxon>Halomonadaceae</taxon>
        <taxon>Vreelandella</taxon>
    </lineage>
</organism>
<dbReference type="InParanoid" id="A0A1M7GQD1"/>
<dbReference type="PROSITE" id="PS00061">
    <property type="entry name" value="ADH_SHORT"/>
    <property type="match status" value="1"/>
</dbReference>
<protein>
    <submittedName>
        <fullName evidence="4">Short-chain dehydrogenase</fullName>
    </submittedName>
</protein>
<evidence type="ECO:0000256" key="2">
    <source>
        <dbReference type="ARBA" id="ARBA00023002"/>
    </source>
</evidence>
<dbReference type="SUPFAM" id="SSF51735">
    <property type="entry name" value="NAD(P)-binding Rossmann-fold domains"/>
    <property type="match status" value="1"/>
</dbReference>
<accession>A0A1M7GQD1</accession>
<dbReference type="Gene3D" id="3.40.50.720">
    <property type="entry name" value="NAD(P)-binding Rossmann-like Domain"/>
    <property type="match status" value="1"/>
</dbReference>
<name>A0A1M7GQD1_9GAMM</name>
<dbReference type="PANTHER" id="PTHR44196">
    <property type="entry name" value="DEHYDROGENASE/REDUCTASE SDR FAMILY MEMBER 7B"/>
    <property type="match status" value="1"/>
</dbReference>
<dbReference type="AlphaFoldDB" id="A0A1M7GQD1"/>
<keyword evidence="2" id="KW-0560">Oxidoreductase</keyword>
<dbReference type="GO" id="GO:0016020">
    <property type="term" value="C:membrane"/>
    <property type="evidence" value="ECO:0007669"/>
    <property type="project" value="TreeGrafter"/>
</dbReference>
<proteinExistence type="inferred from homology"/>